<evidence type="ECO:0000313" key="10">
    <source>
        <dbReference type="EMBL" id="RXK47663.1"/>
    </source>
</evidence>
<comment type="subcellular location">
    <subcellularLocation>
        <location evidence="8">Cell membrane</location>
    </subcellularLocation>
</comment>
<evidence type="ECO:0000313" key="11">
    <source>
        <dbReference type="Proteomes" id="UP000289455"/>
    </source>
</evidence>
<evidence type="ECO:0000256" key="5">
    <source>
        <dbReference type="ARBA" id="ARBA00031445"/>
    </source>
</evidence>
<keyword evidence="8" id="KW-1003">Cell membrane</keyword>
<dbReference type="Pfam" id="PF04413">
    <property type="entry name" value="Glycos_transf_N"/>
    <property type="match status" value="1"/>
</dbReference>
<dbReference type="PANTHER" id="PTHR42755">
    <property type="entry name" value="3-DEOXY-MANNO-OCTULOSONATE CYTIDYLYLTRANSFERASE"/>
    <property type="match status" value="1"/>
</dbReference>
<evidence type="ECO:0000256" key="3">
    <source>
        <dbReference type="ARBA" id="ARBA00019077"/>
    </source>
</evidence>
<evidence type="ECO:0000256" key="7">
    <source>
        <dbReference type="PIRSR" id="PIRSR639901-1"/>
    </source>
</evidence>
<comment type="caution">
    <text evidence="10">The sequence shown here is derived from an EMBL/GenBank/DDBJ whole genome shotgun (WGS) entry which is preliminary data.</text>
</comment>
<sequence>MKFKKNLRVWLYSFALFLYRQTLEGLSKFHPKAKLWVQGQEDVWQQLEKVFTVQERKVVWFHTASLGEFEQGRPVMEAYRLEYPEHFILVTFFSPSGYQVRKNFAGVDFVSYLPFDGAKSSQRFLDLVKPQLAIFVKYEFWHFYLTGLAQRQVPTLLVSAIFRPKQVFFAWYGGFYRNLLRQFSRIFVQDQASKDLLEGIQIQSVQVAGDTRFDRVYAQSRQVNSWDLLTEFLQGEAFAVLGSVWQADMDRIIPLINKQTLPIKWVIVPHEIKEEELAKWEKEILLACIYSHSEKSTPLANAQVLLVNEMGRLSSLYQGASFAFIGGAFGAGLHNTLEAAVFGPAIAFGNLNYLKFREACALIEEGIARVISSSADLEKCWVDLWNNPLRREKIKTKSQAYIANNMGATEAIMHHVRTIQYA</sequence>
<dbReference type="UniPathway" id="UPA00958"/>
<protein>
    <recommendedName>
        <fullName evidence="3 8">3-deoxy-D-manno-octulosonic acid transferase</fullName>
        <shortName evidence="8">Kdo transferase</shortName>
        <ecNumber evidence="2 8">2.4.99.12</ecNumber>
    </recommendedName>
    <alternativeName>
        <fullName evidence="5 8">Lipid IV(A) 3-deoxy-D-manno-octulosonic acid transferase</fullName>
    </alternativeName>
</protein>
<evidence type="ECO:0000256" key="6">
    <source>
        <dbReference type="ARBA" id="ARBA00049183"/>
    </source>
</evidence>
<feature type="active site" description="Proton acceptor" evidence="7">
    <location>
        <position position="68"/>
    </location>
</feature>
<dbReference type="PANTHER" id="PTHR42755:SF1">
    <property type="entry name" value="3-DEOXY-D-MANNO-OCTULOSONIC ACID TRANSFERASE, MITOCHONDRIAL-RELATED"/>
    <property type="match status" value="1"/>
</dbReference>
<comment type="pathway">
    <text evidence="1 8">Bacterial outer membrane biogenesis; LPS core biosynthesis.</text>
</comment>
<dbReference type="EMBL" id="SDHY01000006">
    <property type="protein sequence ID" value="RXK47663.1"/>
    <property type="molecule type" value="Genomic_DNA"/>
</dbReference>
<dbReference type="GO" id="GO:0009245">
    <property type="term" value="P:lipid A biosynthetic process"/>
    <property type="evidence" value="ECO:0007669"/>
    <property type="project" value="TreeGrafter"/>
</dbReference>
<accession>A0A4Q1BYA0</accession>
<evidence type="ECO:0000256" key="1">
    <source>
        <dbReference type="ARBA" id="ARBA00004713"/>
    </source>
</evidence>
<dbReference type="AlphaFoldDB" id="A0A4Q1BYA0"/>
<dbReference type="EC" id="2.4.99.12" evidence="2 8"/>
<keyword evidence="11" id="KW-1185">Reference proteome</keyword>
<proteinExistence type="inferred from homology"/>
<evidence type="ECO:0000256" key="2">
    <source>
        <dbReference type="ARBA" id="ARBA00012621"/>
    </source>
</evidence>
<comment type="function">
    <text evidence="8">Involved in lipopolysaccharide (LPS) biosynthesis. Catalyzes the transfer of 3-deoxy-D-manno-octulosonate (Kdo) residue(s) from CMP-Kdo to lipid IV(A), the tetraacyldisaccharide-1,4'-bisphosphate precursor of lipid A.</text>
</comment>
<dbReference type="Proteomes" id="UP000289455">
    <property type="component" value="Unassembled WGS sequence"/>
</dbReference>
<keyword evidence="8" id="KW-0448">Lipopolysaccharide biosynthesis</keyword>
<comment type="catalytic activity">
    <reaction evidence="6 8">
        <text>lipid IVA (E. coli) + CMP-3-deoxy-beta-D-manno-octulosonate = alpha-Kdo-(2-&gt;6)-lipid IVA (E. coli) + CMP + H(+)</text>
        <dbReference type="Rhea" id="RHEA:28066"/>
        <dbReference type="ChEBI" id="CHEBI:15378"/>
        <dbReference type="ChEBI" id="CHEBI:58603"/>
        <dbReference type="ChEBI" id="CHEBI:60364"/>
        <dbReference type="ChEBI" id="CHEBI:60377"/>
        <dbReference type="ChEBI" id="CHEBI:85987"/>
        <dbReference type="EC" id="2.4.99.12"/>
    </reaction>
</comment>
<organism evidence="10 11">
    <name type="scientific">Aquirufa rosea</name>
    <dbReference type="NCBI Taxonomy" id="2509241"/>
    <lineage>
        <taxon>Bacteria</taxon>
        <taxon>Pseudomonadati</taxon>
        <taxon>Bacteroidota</taxon>
        <taxon>Cytophagia</taxon>
        <taxon>Cytophagales</taxon>
        <taxon>Flectobacillaceae</taxon>
        <taxon>Aquirufa</taxon>
    </lineage>
</organism>
<reference evidence="10 11" key="1">
    <citation type="submission" date="2019-01" db="EMBL/GenBank/DDBJ databases">
        <title>Cytophagaceae bacterium strain CAR-16.</title>
        <authorList>
            <person name="Chen W.-M."/>
        </authorList>
    </citation>
    <scope>NUCLEOTIDE SEQUENCE [LARGE SCALE GENOMIC DNA]</scope>
    <source>
        <strain evidence="10 11">CAR-16</strain>
    </source>
</reference>
<evidence type="ECO:0000259" key="9">
    <source>
        <dbReference type="Pfam" id="PF04413"/>
    </source>
</evidence>
<keyword evidence="4 8" id="KW-0808">Transferase</keyword>
<dbReference type="InterPro" id="IPR007507">
    <property type="entry name" value="Glycos_transf_N"/>
</dbReference>
<feature type="domain" description="3-deoxy-D-manno-octulosonic-acid transferase N-terminal" evidence="9">
    <location>
        <begin position="53"/>
        <end position="214"/>
    </location>
</feature>
<dbReference type="GO" id="GO:0009244">
    <property type="term" value="P:lipopolysaccharide core region biosynthetic process"/>
    <property type="evidence" value="ECO:0007669"/>
    <property type="project" value="UniProtKB-UniRule"/>
</dbReference>
<gene>
    <name evidence="10" type="ORF">ESB04_10520</name>
</gene>
<dbReference type="Gene3D" id="3.40.50.2000">
    <property type="entry name" value="Glycogen Phosphorylase B"/>
    <property type="match status" value="1"/>
</dbReference>
<dbReference type="Gene3D" id="3.40.50.11720">
    <property type="entry name" value="3-Deoxy-D-manno-octulosonic-acid transferase, N-terminal domain"/>
    <property type="match status" value="1"/>
</dbReference>
<dbReference type="GO" id="GO:0005886">
    <property type="term" value="C:plasma membrane"/>
    <property type="evidence" value="ECO:0007669"/>
    <property type="project" value="UniProtKB-SubCell"/>
</dbReference>
<comment type="similarity">
    <text evidence="8">Belongs to the glycosyltransferase group 1 family.</text>
</comment>
<name>A0A4Q1BYA0_9BACT</name>
<evidence type="ECO:0000256" key="4">
    <source>
        <dbReference type="ARBA" id="ARBA00022679"/>
    </source>
</evidence>
<dbReference type="InterPro" id="IPR038107">
    <property type="entry name" value="Glycos_transf_N_sf"/>
</dbReference>
<dbReference type="InterPro" id="IPR039901">
    <property type="entry name" value="Kdotransferase"/>
</dbReference>
<dbReference type="GO" id="GO:0043842">
    <property type="term" value="F:Kdo transferase activity"/>
    <property type="evidence" value="ECO:0007669"/>
    <property type="project" value="UniProtKB-EC"/>
</dbReference>
<evidence type="ECO:0000256" key="8">
    <source>
        <dbReference type="RuleBase" id="RU365103"/>
    </source>
</evidence>
<keyword evidence="8" id="KW-0472">Membrane</keyword>
<dbReference type="OrthoDB" id="9789797at2"/>